<name>A0A4C1XS12_EUMVA</name>
<accession>A0A4C1XS12</accession>
<comment type="caution">
    <text evidence="2">The sequence shown here is derived from an EMBL/GenBank/DDBJ whole genome shotgun (WGS) entry which is preliminary data.</text>
</comment>
<dbReference type="AlphaFoldDB" id="A0A4C1XS12"/>
<protein>
    <submittedName>
        <fullName evidence="2">Uncharacterized protein</fullName>
    </submittedName>
</protein>
<feature type="compositionally biased region" description="Low complexity" evidence="1">
    <location>
        <begin position="34"/>
        <end position="49"/>
    </location>
</feature>
<gene>
    <name evidence="2" type="ORF">EVAR_45880_1</name>
</gene>
<keyword evidence="3" id="KW-1185">Reference proteome</keyword>
<sequence>MLHEESGRVVRWACPDRKLGNVIGYRSETDQPMGGRAARPSAARPAAPGEKCGACTCNVTFLSDRLAREHVRRVQAPNGTVGRVTDQITNNSVRNGCKSNVI</sequence>
<dbReference type="Proteomes" id="UP000299102">
    <property type="component" value="Unassembled WGS sequence"/>
</dbReference>
<dbReference type="EMBL" id="BGZK01000944">
    <property type="protein sequence ID" value="GBP65960.1"/>
    <property type="molecule type" value="Genomic_DNA"/>
</dbReference>
<evidence type="ECO:0000313" key="2">
    <source>
        <dbReference type="EMBL" id="GBP65960.1"/>
    </source>
</evidence>
<evidence type="ECO:0000313" key="3">
    <source>
        <dbReference type="Proteomes" id="UP000299102"/>
    </source>
</evidence>
<reference evidence="2 3" key="1">
    <citation type="journal article" date="2019" name="Commun. Biol.">
        <title>The bagworm genome reveals a unique fibroin gene that provides high tensile strength.</title>
        <authorList>
            <person name="Kono N."/>
            <person name="Nakamura H."/>
            <person name="Ohtoshi R."/>
            <person name="Tomita M."/>
            <person name="Numata K."/>
            <person name="Arakawa K."/>
        </authorList>
    </citation>
    <scope>NUCLEOTIDE SEQUENCE [LARGE SCALE GENOMIC DNA]</scope>
</reference>
<feature type="region of interest" description="Disordered" evidence="1">
    <location>
        <begin position="27"/>
        <end position="50"/>
    </location>
</feature>
<proteinExistence type="predicted"/>
<organism evidence="2 3">
    <name type="scientific">Eumeta variegata</name>
    <name type="common">Bagworm moth</name>
    <name type="synonym">Eumeta japonica</name>
    <dbReference type="NCBI Taxonomy" id="151549"/>
    <lineage>
        <taxon>Eukaryota</taxon>
        <taxon>Metazoa</taxon>
        <taxon>Ecdysozoa</taxon>
        <taxon>Arthropoda</taxon>
        <taxon>Hexapoda</taxon>
        <taxon>Insecta</taxon>
        <taxon>Pterygota</taxon>
        <taxon>Neoptera</taxon>
        <taxon>Endopterygota</taxon>
        <taxon>Lepidoptera</taxon>
        <taxon>Glossata</taxon>
        <taxon>Ditrysia</taxon>
        <taxon>Tineoidea</taxon>
        <taxon>Psychidae</taxon>
        <taxon>Oiketicinae</taxon>
        <taxon>Eumeta</taxon>
    </lineage>
</organism>
<evidence type="ECO:0000256" key="1">
    <source>
        <dbReference type="SAM" id="MobiDB-lite"/>
    </source>
</evidence>